<dbReference type="InterPro" id="IPR006140">
    <property type="entry name" value="D-isomer_DH_NAD-bd"/>
</dbReference>
<evidence type="ECO:0000256" key="1">
    <source>
        <dbReference type="ARBA" id="ARBA00005854"/>
    </source>
</evidence>
<dbReference type="SUPFAM" id="SSF52283">
    <property type="entry name" value="Formate/glycerate dehydrogenase catalytic domain-like"/>
    <property type="match status" value="1"/>
</dbReference>
<dbReference type="SUPFAM" id="SSF51735">
    <property type="entry name" value="NAD(P)-binding Rossmann-fold domains"/>
    <property type="match status" value="1"/>
</dbReference>
<name>A0AAU7F890_9NEIS</name>
<dbReference type="PANTHER" id="PTHR43761">
    <property type="entry name" value="D-ISOMER SPECIFIC 2-HYDROXYACID DEHYDROGENASE FAMILY PROTEIN (AFU_ORTHOLOGUE AFUA_1G13630)"/>
    <property type="match status" value="1"/>
</dbReference>
<reference evidence="7" key="1">
    <citation type="submission" date="2024-05" db="EMBL/GenBank/DDBJ databases">
        <authorList>
            <person name="Yang L."/>
            <person name="Pan L."/>
        </authorList>
    </citation>
    <scope>NUCLEOTIDE SEQUENCE</scope>
    <source>
        <strain evidence="7">FCG-7</strain>
    </source>
</reference>
<evidence type="ECO:0000259" key="6">
    <source>
        <dbReference type="Pfam" id="PF02826"/>
    </source>
</evidence>
<dbReference type="RefSeq" id="WP_348944504.1">
    <property type="nucleotide sequence ID" value="NZ_CP157355.1"/>
</dbReference>
<feature type="domain" description="D-isomer specific 2-hydroxyacid dehydrogenase catalytic" evidence="5">
    <location>
        <begin position="34"/>
        <end position="322"/>
    </location>
</feature>
<keyword evidence="3" id="KW-0520">NAD</keyword>
<gene>
    <name evidence="7" type="ORF">ABHF33_13885</name>
</gene>
<dbReference type="AlphaFoldDB" id="A0AAU7F890"/>
<accession>A0AAU7F890</accession>
<keyword evidence="2 4" id="KW-0560">Oxidoreductase</keyword>
<dbReference type="PROSITE" id="PS00670">
    <property type="entry name" value="D_2_HYDROXYACID_DH_2"/>
    <property type="match status" value="1"/>
</dbReference>
<dbReference type="EMBL" id="CP157355">
    <property type="protein sequence ID" value="XBM00139.1"/>
    <property type="molecule type" value="Genomic_DNA"/>
</dbReference>
<feature type="domain" description="D-isomer specific 2-hydroxyacid dehydrogenase NAD-binding" evidence="6">
    <location>
        <begin position="113"/>
        <end position="296"/>
    </location>
</feature>
<dbReference type="InterPro" id="IPR050418">
    <property type="entry name" value="D-iso_2-hydroxyacid_DH_PdxB"/>
</dbReference>
<evidence type="ECO:0000256" key="4">
    <source>
        <dbReference type="RuleBase" id="RU003719"/>
    </source>
</evidence>
<dbReference type="PANTHER" id="PTHR43761:SF1">
    <property type="entry name" value="D-ISOMER SPECIFIC 2-HYDROXYACID DEHYDROGENASE CATALYTIC DOMAIN-CONTAINING PROTEIN-RELATED"/>
    <property type="match status" value="1"/>
</dbReference>
<evidence type="ECO:0000256" key="2">
    <source>
        <dbReference type="ARBA" id="ARBA00023002"/>
    </source>
</evidence>
<dbReference type="InterPro" id="IPR036291">
    <property type="entry name" value="NAD(P)-bd_dom_sf"/>
</dbReference>
<dbReference type="GO" id="GO:0016616">
    <property type="term" value="F:oxidoreductase activity, acting on the CH-OH group of donors, NAD or NADP as acceptor"/>
    <property type="evidence" value="ECO:0007669"/>
    <property type="project" value="InterPro"/>
</dbReference>
<dbReference type="InterPro" id="IPR006139">
    <property type="entry name" value="D-isomer_2_OHA_DH_cat_dom"/>
</dbReference>
<dbReference type="PROSITE" id="PS00671">
    <property type="entry name" value="D_2_HYDROXYACID_DH_3"/>
    <property type="match status" value="1"/>
</dbReference>
<evidence type="ECO:0000259" key="5">
    <source>
        <dbReference type="Pfam" id="PF00389"/>
    </source>
</evidence>
<dbReference type="GO" id="GO:0051287">
    <property type="term" value="F:NAD binding"/>
    <property type="evidence" value="ECO:0007669"/>
    <property type="project" value="InterPro"/>
</dbReference>
<sequence>MTSPLPLVVFLDADTLCVPLKSLDVPHRWQAYPQTAPEQVIERVKGASVVISNKVQLTREMIAALSTTSPELKLIAVAATGYNNIDLAAAREYTVGVCNVRDYAIHGVAEHTLMLMLALRRQLLSCRARLAAGEWQRASGFCLLPDRPEHTLRDLAGSRMALIGSGALGMATAKLAQAFGMETYFVERKGASAVREGYLGWDEAISTADVISLHCPLNEQTRHLIGAAELAQMKRSTIVINTARGGLIDEAALLVALQTGQIAGAGLDVLVNEPPREGNPLLDVDLPNLIITPHVAWASEGTMQTLADQLIDNITGFLRGQPRNLL</sequence>
<protein>
    <submittedName>
        <fullName evidence="7">D-2-hydroxyacid dehydrogenase</fullName>
    </submittedName>
</protein>
<dbReference type="InterPro" id="IPR029753">
    <property type="entry name" value="D-isomer_DH_CS"/>
</dbReference>
<organism evidence="7">
    <name type="scientific">Chitinibacter mangrovi</name>
    <dbReference type="NCBI Taxonomy" id="3153927"/>
    <lineage>
        <taxon>Bacteria</taxon>
        <taxon>Pseudomonadati</taxon>
        <taxon>Pseudomonadota</taxon>
        <taxon>Betaproteobacteria</taxon>
        <taxon>Neisseriales</taxon>
        <taxon>Chitinibacteraceae</taxon>
        <taxon>Chitinibacter</taxon>
    </lineage>
</organism>
<dbReference type="CDD" id="cd12162">
    <property type="entry name" value="2-Hacid_dh_4"/>
    <property type="match status" value="1"/>
</dbReference>
<comment type="similarity">
    <text evidence="1 4">Belongs to the D-isomer specific 2-hydroxyacid dehydrogenase family.</text>
</comment>
<dbReference type="KEGG" id="cmav:ABHF33_13885"/>
<proteinExistence type="inferred from homology"/>
<dbReference type="Pfam" id="PF02826">
    <property type="entry name" value="2-Hacid_dh_C"/>
    <property type="match status" value="1"/>
</dbReference>
<dbReference type="Gene3D" id="3.40.50.720">
    <property type="entry name" value="NAD(P)-binding Rossmann-like Domain"/>
    <property type="match status" value="2"/>
</dbReference>
<dbReference type="Pfam" id="PF00389">
    <property type="entry name" value="2-Hacid_dh"/>
    <property type="match status" value="1"/>
</dbReference>
<evidence type="ECO:0000313" key="7">
    <source>
        <dbReference type="EMBL" id="XBM00139.1"/>
    </source>
</evidence>
<evidence type="ECO:0000256" key="3">
    <source>
        <dbReference type="ARBA" id="ARBA00023027"/>
    </source>
</evidence>